<dbReference type="InterPro" id="IPR037159">
    <property type="entry name" value="RNA_POL_N_sf"/>
</dbReference>
<evidence type="ECO:0000256" key="4">
    <source>
        <dbReference type="ARBA" id="ARBA00022679"/>
    </source>
</evidence>
<dbReference type="PANTHER" id="PTHR10102">
    <property type="entry name" value="DNA-DIRECTED RNA POLYMERASE, MITOCHONDRIAL"/>
    <property type="match status" value="1"/>
</dbReference>
<organism evidence="9">
    <name type="scientific">feces metagenome</name>
    <dbReference type="NCBI Taxonomy" id="1861841"/>
    <lineage>
        <taxon>unclassified sequences</taxon>
        <taxon>metagenomes</taxon>
        <taxon>organismal metagenomes</taxon>
    </lineage>
</organism>
<dbReference type="InterPro" id="IPR046950">
    <property type="entry name" value="DNA-dir_Rpol_C_phage-type"/>
</dbReference>
<dbReference type="GO" id="GO:0034245">
    <property type="term" value="C:mitochondrial DNA-directed RNA polymerase complex"/>
    <property type="evidence" value="ECO:0007669"/>
    <property type="project" value="TreeGrafter"/>
</dbReference>
<comment type="similarity">
    <text evidence="1">Belongs to the phage and mitochondrial RNA polymerase family.</text>
</comment>
<dbReference type="InterPro" id="IPR029262">
    <property type="entry name" value="RPOL_N"/>
</dbReference>
<evidence type="ECO:0000313" key="9">
    <source>
        <dbReference type="EMBL" id="QOV05523.1"/>
    </source>
</evidence>
<keyword evidence="3 9" id="KW-0240">DNA-directed RNA polymerase</keyword>
<keyword evidence="5" id="KW-0548">Nucleotidyltransferase</keyword>
<evidence type="ECO:0000256" key="3">
    <source>
        <dbReference type="ARBA" id="ARBA00022478"/>
    </source>
</evidence>
<dbReference type="PROSITE" id="PS00900">
    <property type="entry name" value="RNA_POL_PHAGE_1"/>
    <property type="match status" value="1"/>
</dbReference>
<dbReference type="GO" id="GO:0003677">
    <property type="term" value="F:DNA binding"/>
    <property type="evidence" value="ECO:0007669"/>
    <property type="project" value="InterPro"/>
</dbReference>
<dbReference type="Gene3D" id="1.10.150.20">
    <property type="entry name" value="5' to 3' exonuclease, C-terminal subdomain"/>
    <property type="match status" value="1"/>
</dbReference>
<dbReference type="PROSITE" id="PS00489">
    <property type="entry name" value="RNA_POL_PHAGE_2"/>
    <property type="match status" value="1"/>
</dbReference>
<keyword evidence="4" id="KW-0808">Transferase</keyword>
<dbReference type="Gene3D" id="1.10.287.280">
    <property type="match status" value="1"/>
</dbReference>
<evidence type="ECO:0000256" key="2">
    <source>
        <dbReference type="ARBA" id="ARBA00012418"/>
    </source>
</evidence>
<dbReference type="GO" id="GO:0003899">
    <property type="term" value="F:DNA-directed RNA polymerase activity"/>
    <property type="evidence" value="ECO:0007669"/>
    <property type="project" value="UniProtKB-EC"/>
</dbReference>
<proteinExistence type="inferred from homology"/>
<name>A0A7M2QN26_9ZZZZ</name>
<dbReference type="SMART" id="SM01311">
    <property type="entry name" value="RPOL_N"/>
    <property type="match status" value="1"/>
</dbReference>
<dbReference type="EMBL" id="MT993626">
    <property type="protein sequence ID" value="QOV05523.1"/>
    <property type="molecule type" value="Genomic_DNA"/>
</dbReference>
<reference evidence="9" key="1">
    <citation type="submission" date="2020-09" db="EMBL/GenBank/DDBJ databases">
        <authorList>
            <person name="Eze J.U."/>
            <person name="Rahube T.O."/>
        </authorList>
    </citation>
    <scope>NUCLEOTIDE SEQUENCE</scope>
</reference>
<evidence type="ECO:0000256" key="7">
    <source>
        <dbReference type="ARBA" id="ARBA00048552"/>
    </source>
</evidence>
<dbReference type="AlphaFoldDB" id="A0A7M2QN26"/>
<keyword evidence="6" id="KW-0804">Transcription</keyword>
<dbReference type="EC" id="2.7.7.6" evidence="2"/>
<evidence type="ECO:0000259" key="8">
    <source>
        <dbReference type="SMART" id="SM01311"/>
    </source>
</evidence>
<dbReference type="Gene3D" id="1.10.287.260">
    <property type="match status" value="1"/>
</dbReference>
<dbReference type="Gene3D" id="1.10.1320.10">
    <property type="entry name" value="DNA-directed RNA polymerase, N-terminal domain"/>
    <property type="match status" value="1"/>
</dbReference>
<dbReference type="InterPro" id="IPR002092">
    <property type="entry name" value="DNA-dir_Rpol_phage-type"/>
</dbReference>
<sequence length="811" mass="91283">MTKLLTQAQVEERMVGMGIHRARTGMANAEARGEAAQNPYAATIYREFVEPLKDVIERDLSAKGAASRQAHVKLMKGMDTWAVAYLAVRTLLNITLNTTGHATVRRAGYALGRAIHTELYLTQFEMLQPDLFHVLSDELGRRRSQSVRHRITVFQHEAKKFGMEFVEWSIGAREQVGMYMLDNLIALGMVDMEAPPAGPGKRQELGVSLTQQVLDVIQHIKGYIEMTQPVFGPCVEKPKDWVAFNDGGFHTNRMRRAHPFLVKASSTARERLQAHEMPKVYAAINHLQKTAWRVNTAVLDAVTVVSQYRNVGEIATLKESAKPARPEWLAFHEKGADMTPAQNAEFTAWKHAMAAWYTKQKLETSLYMRFFSAIKSAEFYRDYPELYFVWFADSRGRLYPMTQGVSPQGSDLQKGLLTFAHGKKLANPSGVYWFLVNGANKFGFDSAPLDDRANWYKDKIDMILAAAENPVDNLFWTEADNPVQFLAWCFEFAEFHFCANKYEFESRLPVALDGSCNGLQHYSAMLRDEVGGRATNLTNNAVRADIYKAVADVAAELMRNSDNKEDEQMRGLWLAHGLNRKLAKRSVMTTPYGVTKRSAVKYVIEDYLVGGNAPCFSRDVYYAAANVAMNYIWPAIGEVVIKAREAMDWLRKQGRMLGKRSESGVVFWTSLSGFLASQTYYEQEEHFIRTKLYGHARIKVVTESPESSDDRHATAMAPNFVHSCDAAHLHITTVAMAEKGVVELAMIHDDFGCHAADAQLLFDTIRQEFVTMYSNGDPLVSFASEHSISDALPSKGSLDLNEVLLSEHFFS</sequence>
<protein>
    <recommendedName>
        <fullName evidence="2">DNA-directed RNA polymerase</fullName>
        <ecNumber evidence="2">2.7.7.6</ecNumber>
    </recommendedName>
</protein>
<dbReference type="PANTHER" id="PTHR10102:SF0">
    <property type="entry name" value="DNA-DIRECTED RNA POLYMERASE, MITOCHONDRIAL"/>
    <property type="match status" value="1"/>
</dbReference>
<comment type="catalytic activity">
    <reaction evidence="7">
        <text>RNA(n) + a ribonucleoside 5'-triphosphate = RNA(n+1) + diphosphate</text>
        <dbReference type="Rhea" id="RHEA:21248"/>
        <dbReference type="Rhea" id="RHEA-COMP:14527"/>
        <dbReference type="Rhea" id="RHEA-COMP:17342"/>
        <dbReference type="ChEBI" id="CHEBI:33019"/>
        <dbReference type="ChEBI" id="CHEBI:61557"/>
        <dbReference type="ChEBI" id="CHEBI:140395"/>
        <dbReference type="EC" id="2.7.7.6"/>
    </reaction>
</comment>
<feature type="domain" description="DNA-directed RNA polymerase N-terminal" evidence="8">
    <location>
        <begin position="5"/>
        <end position="289"/>
    </location>
</feature>
<dbReference type="InterPro" id="IPR043502">
    <property type="entry name" value="DNA/RNA_pol_sf"/>
</dbReference>
<accession>A0A7M2QN26</accession>
<dbReference type="Pfam" id="PF00940">
    <property type="entry name" value="RNA_pol"/>
    <property type="match status" value="1"/>
</dbReference>
<evidence type="ECO:0000256" key="6">
    <source>
        <dbReference type="ARBA" id="ARBA00023163"/>
    </source>
</evidence>
<dbReference type="Pfam" id="PF14700">
    <property type="entry name" value="RPOL_N"/>
    <property type="match status" value="1"/>
</dbReference>
<dbReference type="SUPFAM" id="SSF56672">
    <property type="entry name" value="DNA/RNA polymerases"/>
    <property type="match status" value="1"/>
</dbReference>
<evidence type="ECO:0000256" key="5">
    <source>
        <dbReference type="ARBA" id="ARBA00022695"/>
    </source>
</evidence>
<evidence type="ECO:0000256" key="1">
    <source>
        <dbReference type="ARBA" id="ARBA00009493"/>
    </source>
</evidence>
<dbReference type="InterPro" id="IPR024075">
    <property type="entry name" value="DNA-dir_RNA_pol_helix_hairp_sf"/>
</dbReference>
<dbReference type="GO" id="GO:0006390">
    <property type="term" value="P:mitochondrial transcription"/>
    <property type="evidence" value="ECO:0007669"/>
    <property type="project" value="TreeGrafter"/>
</dbReference>